<dbReference type="RefSeq" id="WP_407349285.1">
    <property type="nucleotide sequence ID" value="NZ_CP136864.1"/>
</dbReference>
<proteinExistence type="inferred from homology"/>
<reference evidence="4 5" key="1">
    <citation type="submission" date="2023-10" db="EMBL/GenBank/DDBJ databases">
        <title>Two novel species belonging to the OM43/NOR5 clade.</title>
        <authorList>
            <person name="Park M."/>
        </authorList>
    </citation>
    <scope>NUCLEOTIDE SEQUENCE [LARGE SCALE GENOMIC DNA]</scope>
    <source>
        <strain evidence="4 5">IMCC43200</strain>
    </source>
</reference>
<name>A0ABZ0I552_9GAMM</name>
<gene>
    <name evidence="4" type="ORF">R0135_05650</name>
</gene>
<dbReference type="InterPro" id="IPR004046">
    <property type="entry name" value="GST_C"/>
</dbReference>
<dbReference type="Pfam" id="PF02798">
    <property type="entry name" value="GST_N"/>
    <property type="match status" value="1"/>
</dbReference>
<dbReference type="SFLD" id="SFLDG01150">
    <property type="entry name" value="Main.1:_Beta-like"/>
    <property type="match status" value="1"/>
</dbReference>
<dbReference type="PANTHER" id="PTHR44051:SF9">
    <property type="entry name" value="GLUTATHIONE S-TRANSFERASE 1"/>
    <property type="match status" value="1"/>
</dbReference>
<dbReference type="Proteomes" id="UP001626537">
    <property type="component" value="Chromosome"/>
</dbReference>
<dbReference type="Gene3D" id="3.40.30.10">
    <property type="entry name" value="Glutaredoxin"/>
    <property type="match status" value="1"/>
</dbReference>
<evidence type="ECO:0000259" key="3">
    <source>
        <dbReference type="Pfam" id="PF02798"/>
    </source>
</evidence>
<dbReference type="SUPFAM" id="SSF52833">
    <property type="entry name" value="Thioredoxin-like"/>
    <property type="match status" value="1"/>
</dbReference>
<keyword evidence="5" id="KW-1185">Reference proteome</keyword>
<dbReference type="SUPFAM" id="SSF47616">
    <property type="entry name" value="GST C-terminal domain-like"/>
    <property type="match status" value="1"/>
</dbReference>
<dbReference type="SFLD" id="SFLDS00019">
    <property type="entry name" value="Glutathione_Transferase_(cytos"/>
    <property type="match status" value="1"/>
</dbReference>
<dbReference type="CDD" id="cd03189">
    <property type="entry name" value="GST_C_GTT1_like"/>
    <property type="match status" value="1"/>
</dbReference>
<dbReference type="InterPro" id="IPR036282">
    <property type="entry name" value="Glutathione-S-Trfase_C_sf"/>
</dbReference>
<dbReference type="Pfam" id="PF00043">
    <property type="entry name" value="GST_C"/>
    <property type="match status" value="1"/>
</dbReference>
<comment type="similarity">
    <text evidence="1">Belongs to the GST superfamily.</text>
</comment>
<dbReference type="PANTHER" id="PTHR44051">
    <property type="entry name" value="GLUTATHIONE S-TRANSFERASE-RELATED"/>
    <property type="match status" value="1"/>
</dbReference>
<dbReference type="InterPro" id="IPR004045">
    <property type="entry name" value="Glutathione_S-Trfase_N"/>
</dbReference>
<evidence type="ECO:0000256" key="1">
    <source>
        <dbReference type="RuleBase" id="RU003494"/>
    </source>
</evidence>
<dbReference type="InterPro" id="IPR040079">
    <property type="entry name" value="Glutathione_S-Trfase"/>
</dbReference>
<dbReference type="Gene3D" id="1.20.1050.10">
    <property type="match status" value="1"/>
</dbReference>
<dbReference type="EMBL" id="CP136864">
    <property type="protein sequence ID" value="WOJ94648.1"/>
    <property type="molecule type" value="Genomic_DNA"/>
</dbReference>
<evidence type="ECO:0000313" key="5">
    <source>
        <dbReference type="Proteomes" id="UP001626537"/>
    </source>
</evidence>
<protein>
    <submittedName>
        <fullName evidence="4">Glutathione S-transferase</fullName>
    </submittedName>
</protein>
<feature type="domain" description="GST N-terminal" evidence="3">
    <location>
        <begin position="62"/>
        <end position="132"/>
    </location>
</feature>
<evidence type="ECO:0000259" key="2">
    <source>
        <dbReference type="Pfam" id="PF00043"/>
    </source>
</evidence>
<evidence type="ECO:0000313" key="4">
    <source>
        <dbReference type="EMBL" id="WOJ94648.1"/>
    </source>
</evidence>
<dbReference type="SFLD" id="SFLDG00358">
    <property type="entry name" value="Main_(cytGST)"/>
    <property type="match status" value="1"/>
</dbReference>
<dbReference type="InterPro" id="IPR036249">
    <property type="entry name" value="Thioredoxin-like_sf"/>
</dbReference>
<sequence>MTFIKYGRHDPLSFFAIYYDRHDHNLPAPISEIVLLSAAGLTPTYNALITDVPENDYMLTIHHLNNSRSQRVLWLLEELGVEYDIRNYQRDSVTSLAPPELFEVHPLGKSPVLTDDKNTVIESGAIIDYIVRHYGGGRLAPQAGTSAYENYLQWMHYAEGSAMLPLMLKMYTGRLPDGGELLQPRINSELDNHLGFMDRALENQDWFVGNEFSAADIQLSFVPQVGKLLYGLENFSNLAAFLDRIHARPAYQRAHERGGPYAYGS</sequence>
<accession>A0ABZ0I552</accession>
<dbReference type="CDD" id="cd03046">
    <property type="entry name" value="GST_N_GTT1_like"/>
    <property type="match status" value="1"/>
</dbReference>
<organism evidence="4 5">
    <name type="scientific">Congregibacter variabilis</name>
    <dbReference type="NCBI Taxonomy" id="3081200"/>
    <lineage>
        <taxon>Bacteria</taxon>
        <taxon>Pseudomonadati</taxon>
        <taxon>Pseudomonadota</taxon>
        <taxon>Gammaproteobacteria</taxon>
        <taxon>Cellvibrionales</taxon>
        <taxon>Halieaceae</taxon>
        <taxon>Congregibacter</taxon>
    </lineage>
</organism>
<feature type="domain" description="Glutathione S-transferase C-terminal" evidence="2">
    <location>
        <begin position="186"/>
        <end position="249"/>
    </location>
</feature>